<dbReference type="InterPro" id="IPR055399">
    <property type="entry name" value="CC_BshC"/>
</dbReference>
<dbReference type="EC" id="6.-.-.-" evidence="3"/>
<dbReference type="Proteomes" id="UP000196052">
    <property type="component" value="Unassembled WGS sequence"/>
</dbReference>
<sequence length="561" mass="65530">MLLRATLTTMWIGERTGYERKNYMEIKEISVPQQGVVADYMNGKKEIQSCFDYMLTEDAFKQRVHDLCEREFFRQDLVAHLLEYNTKLQAGEATIQNVKALGDENTYVVIAGQQAGLLTGPLYTIHKIISVLQLAREKEESLGVKVVPVFWIAGEDHDMDEINHTFVTKNKKIKKTIFHDRNPKVASASESELSLEDCRKWIEEIFKTYPETNFTKDVLQFIDDSLGKSNTYVDFFAHLIMKMFVNSGLILVDSHHPELRKLEVPFFKRIIGKYKEVQEGLHNQQEVIKELGYKPIIETKYNAVHIFMEIDNERVLLEDDQGKFVGKDGAYSFSYEELMEEMERSPERFSNNVVTRPLMQEYLFPTLAFIGGPGELAYWSELQQVFHTIGFQMPPVVPRITITYVERDIATDLYDLQLQDSDPFLNNVDKLRENWLSNQIEEPIDDRFVEAKKEIIDIHASLQQFVKKIDPGLSAFAGKNEFKINEQIELLERMLKRNVEKKHEVQLNKFRRIQFALRPLGAPQERVWNVCYYLNQFGLDFVDRVMEKPFSWDGKHHVIKL</sequence>
<proteinExistence type="inferred from homology"/>
<dbReference type="GO" id="GO:0016874">
    <property type="term" value="F:ligase activity"/>
    <property type="evidence" value="ECO:0007669"/>
    <property type="project" value="UniProtKB-UniRule"/>
</dbReference>
<evidence type="ECO:0000256" key="2">
    <source>
        <dbReference type="ARBA" id="ARBA00023054"/>
    </source>
</evidence>
<evidence type="ECO:0000313" key="7">
    <source>
        <dbReference type="Proteomes" id="UP000196052"/>
    </source>
</evidence>
<reference evidence="7" key="1">
    <citation type="submission" date="2016-08" db="EMBL/GenBank/DDBJ databases">
        <authorList>
            <person name="Loux V."/>
            <person name="Rue O."/>
        </authorList>
    </citation>
    <scope>NUCLEOTIDE SEQUENCE [LARGE SCALE GENOMIC DNA]</scope>
    <source>
        <strain evidence="7">INRA Bc05-F1</strain>
    </source>
</reference>
<dbReference type="PIRSF" id="PIRSF012535">
    <property type="entry name" value="UCP012535"/>
    <property type="match status" value="1"/>
</dbReference>
<evidence type="ECO:0000256" key="1">
    <source>
        <dbReference type="ARBA" id="ARBA00022598"/>
    </source>
</evidence>
<organism evidence="6 7">
    <name type="scientific">Bacillus wiedmannii</name>
    <dbReference type="NCBI Taxonomy" id="1890302"/>
    <lineage>
        <taxon>Bacteria</taxon>
        <taxon>Bacillati</taxon>
        <taxon>Bacillota</taxon>
        <taxon>Bacilli</taxon>
        <taxon>Bacillales</taxon>
        <taxon>Bacillaceae</taxon>
        <taxon>Bacillus</taxon>
        <taxon>Bacillus cereus group</taxon>
    </lineage>
</organism>
<name>A0A1C4FNS6_9BACI</name>
<accession>A0A1C4FNS6</accession>
<dbReference type="EMBL" id="FMBE01000015">
    <property type="protein sequence ID" value="SCC57657.1"/>
    <property type="molecule type" value="Genomic_DNA"/>
</dbReference>
<evidence type="ECO:0000256" key="3">
    <source>
        <dbReference type="HAMAP-Rule" id="MF_01867"/>
    </source>
</evidence>
<dbReference type="AlphaFoldDB" id="A0A1C4FNS6"/>
<dbReference type="InterPro" id="IPR011199">
    <property type="entry name" value="Bacillithiol_biosynth_BshC"/>
</dbReference>
<keyword evidence="2" id="KW-0175">Coiled coil</keyword>
<evidence type="ECO:0000313" key="6">
    <source>
        <dbReference type="EMBL" id="SCC57657.1"/>
    </source>
</evidence>
<feature type="domain" description="Bacillithiol biosynthesis BshC C-terminal coiled-coil" evidence="5">
    <location>
        <begin position="402"/>
        <end position="561"/>
    </location>
</feature>
<keyword evidence="1 3" id="KW-0436">Ligase</keyword>
<evidence type="ECO:0000259" key="4">
    <source>
        <dbReference type="Pfam" id="PF10079"/>
    </source>
</evidence>
<dbReference type="Pfam" id="PF10079">
    <property type="entry name" value="Rossmann-like_BshC"/>
    <property type="match status" value="1"/>
</dbReference>
<dbReference type="NCBIfam" id="TIGR03998">
    <property type="entry name" value="thiol_BshC"/>
    <property type="match status" value="1"/>
</dbReference>
<dbReference type="InterPro" id="IPR055398">
    <property type="entry name" value="Rossmann-like_BshC"/>
</dbReference>
<comment type="function">
    <text evidence="3">Involved in bacillithiol (BSH) biosynthesis. May catalyze the last step of the pathway, the addition of cysteine to glucosamine malate (GlcN-Mal) to generate BSH.</text>
</comment>
<evidence type="ECO:0000259" key="5">
    <source>
        <dbReference type="Pfam" id="PF24850"/>
    </source>
</evidence>
<dbReference type="Pfam" id="PF24850">
    <property type="entry name" value="CC_BshC"/>
    <property type="match status" value="1"/>
</dbReference>
<gene>
    <name evidence="3" type="primary">bshC</name>
    <name evidence="6" type="ORF">BC05F1_04647</name>
</gene>
<dbReference type="HAMAP" id="MF_01867">
    <property type="entry name" value="BshC"/>
    <property type="match status" value="1"/>
</dbReference>
<feature type="domain" description="Bacillithiol biosynthesis BshC N-terminal Rossmann-like" evidence="4">
    <location>
        <begin position="24"/>
        <end position="399"/>
    </location>
</feature>
<protein>
    <recommendedName>
        <fullName evidence="3">Putative cysteine ligase BshC</fullName>
        <ecNumber evidence="3">6.-.-.-</ecNumber>
    </recommendedName>
</protein>
<comment type="similarity">
    <text evidence="3">Belongs to the BshC family.</text>
</comment>